<evidence type="ECO:0000256" key="1">
    <source>
        <dbReference type="SAM" id="Phobius"/>
    </source>
</evidence>
<reference evidence="2 3" key="1">
    <citation type="submission" date="2020-08" db="EMBL/GenBank/DDBJ databases">
        <title>Genomic Encyclopedia of Type Strains, Phase IV (KMG-IV): sequencing the most valuable type-strain genomes for metagenomic binning, comparative biology and taxonomic classification.</title>
        <authorList>
            <person name="Goeker M."/>
        </authorList>
    </citation>
    <scope>NUCLEOTIDE SEQUENCE [LARGE SCALE GENOMIC DNA]</scope>
    <source>
        <strain evidence="2 3">DSM 21793</strain>
    </source>
</reference>
<name>A0A840A2I3_9CAUL</name>
<keyword evidence="1" id="KW-0472">Membrane</keyword>
<dbReference type="PANTHER" id="PTHR30373">
    <property type="entry name" value="UPF0603 PROTEIN YGCG"/>
    <property type="match status" value="1"/>
</dbReference>
<dbReference type="Proteomes" id="UP000530564">
    <property type="component" value="Unassembled WGS sequence"/>
</dbReference>
<protein>
    <submittedName>
        <fullName evidence="2">Putative membrane protein</fullName>
    </submittedName>
</protein>
<dbReference type="Gene3D" id="3.10.310.50">
    <property type="match status" value="1"/>
</dbReference>
<gene>
    <name evidence="2" type="ORF">GGQ61_002245</name>
</gene>
<dbReference type="AlphaFoldDB" id="A0A840A2I3"/>
<feature type="transmembrane region" description="Helical" evidence="1">
    <location>
        <begin position="41"/>
        <end position="64"/>
    </location>
</feature>
<evidence type="ECO:0000313" key="2">
    <source>
        <dbReference type="EMBL" id="MBB3891517.1"/>
    </source>
</evidence>
<feature type="transmembrane region" description="Helical" evidence="1">
    <location>
        <begin position="84"/>
        <end position="112"/>
    </location>
</feature>
<keyword evidence="1" id="KW-0812">Transmembrane</keyword>
<accession>A0A840A2I3</accession>
<evidence type="ECO:0000313" key="3">
    <source>
        <dbReference type="Proteomes" id="UP000530564"/>
    </source>
</evidence>
<organism evidence="2 3">
    <name type="scientific">Phenylobacterium haematophilum</name>
    <dbReference type="NCBI Taxonomy" id="98513"/>
    <lineage>
        <taxon>Bacteria</taxon>
        <taxon>Pseudomonadati</taxon>
        <taxon>Pseudomonadota</taxon>
        <taxon>Alphaproteobacteria</taxon>
        <taxon>Caulobacterales</taxon>
        <taxon>Caulobacteraceae</taxon>
        <taxon>Phenylobacterium</taxon>
    </lineage>
</organism>
<proteinExistence type="predicted"/>
<dbReference type="PANTHER" id="PTHR30373:SF8">
    <property type="entry name" value="BLL7265 PROTEIN"/>
    <property type="match status" value="1"/>
</dbReference>
<dbReference type="EMBL" id="JACIDK010000003">
    <property type="protein sequence ID" value="MBB3891517.1"/>
    <property type="molecule type" value="Genomic_DNA"/>
</dbReference>
<sequence>MLTEADRVRIEAAVKAAEAGTTGEIYCVVAPESSEYLEAPIAWGAIAALAAPAVLLAAGVHVTAPDEIGGGWSAAQMSSAAEAAARTALSGAILLQCALFVAVTILVAIPAVRHVMTPRGLKRERVRRRALEQFLAKNLQATRERTGVLIYVSAREHMAELIADEGIAAKVSAGAWDEAMARLMAGFKAGRPADGFEEAIGLCGAILAEHFPPREDDNPNELSDSVVVLG</sequence>
<comment type="caution">
    <text evidence="2">The sequence shown here is derived from an EMBL/GenBank/DDBJ whole genome shotgun (WGS) entry which is preliminary data.</text>
</comment>
<keyword evidence="1" id="KW-1133">Transmembrane helix</keyword>
<keyword evidence="3" id="KW-1185">Reference proteome</keyword>
<dbReference type="RefSeq" id="WP_183772572.1">
    <property type="nucleotide sequence ID" value="NZ_JACIDK010000003.1"/>
</dbReference>